<dbReference type="PROSITE" id="PS51118">
    <property type="entry name" value="HTH_HXLR"/>
    <property type="match status" value="1"/>
</dbReference>
<evidence type="ECO:0000313" key="6">
    <source>
        <dbReference type="Proteomes" id="UP000317036"/>
    </source>
</evidence>
<dbReference type="Proteomes" id="UP000317036">
    <property type="component" value="Unassembled WGS sequence"/>
</dbReference>
<keyword evidence="2" id="KW-0238">DNA-binding</keyword>
<dbReference type="SUPFAM" id="SSF46785">
    <property type="entry name" value="Winged helix' DNA-binding domain"/>
    <property type="match status" value="1"/>
</dbReference>
<gene>
    <name evidence="5" type="ORF">FPZ49_09695</name>
</gene>
<name>A0A559KE03_9BACL</name>
<evidence type="ECO:0000313" key="5">
    <source>
        <dbReference type="EMBL" id="TVY10343.1"/>
    </source>
</evidence>
<reference evidence="5 6" key="1">
    <citation type="submission" date="2019-07" db="EMBL/GenBank/DDBJ databases">
        <authorList>
            <person name="Kim J."/>
        </authorList>
    </citation>
    <scope>NUCLEOTIDE SEQUENCE [LARGE SCALE GENOMIC DNA]</scope>
    <source>
        <strain evidence="5 6">JC52</strain>
    </source>
</reference>
<evidence type="ECO:0000256" key="3">
    <source>
        <dbReference type="ARBA" id="ARBA00023163"/>
    </source>
</evidence>
<evidence type="ECO:0000259" key="4">
    <source>
        <dbReference type="PROSITE" id="PS51118"/>
    </source>
</evidence>
<dbReference type="PANTHER" id="PTHR33204:SF1">
    <property type="entry name" value="TRANSCRIPTIONAL REGULATOR, MARR FAMILY"/>
    <property type="match status" value="1"/>
</dbReference>
<dbReference type="Pfam" id="PF01638">
    <property type="entry name" value="HxlR"/>
    <property type="match status" value="1"/>
</dbReference>
<dbReference type="InterPro" id="IPR036390">
    <property type="entry name" value="WH_DNA-bd_sf"/>
</dbReference>
<evidence type="ECO:0000256" key="2">
    <source>
        <dbReference type="ARBA" id="ARBA00023125"/>
    </source>
</evidence>
<dbReference type="InterPro" id="IPR011991">
    <property type="entry name" value="ArsR-like_HTH"/>
</dbReference>
<dbReference type="OrthoDB" id="9800966at2"/>
<organism evidence="5 6">
    <name type="scientific">Paenibacillus cremeus</name>
    <dbReference type="NCBI Taxonomy" id="2163881"/>
    <lineage>
        <taxon>Bacteria</taxon>
        <taxon>Bacillati</taxon>
        <taxon>Bacillota</taxon>
        <taxon>Bacilli</taxon>
        <taxon>Bacillales</taxon>
        <taxon>Paenibacillaceae</taxon>
        <taxon>Paenibacillus</taxon>
    </lineage>
</organism>
<dbReference type="InterPro" id="IPR036388">
    <property type="entry name" value="WH-like_DNA-bd_sf"/>
</dbReference>
<evidence type="ECO:0000256" key="1">
    <source>
        <dbReference type="ARBA" id="ARBA00023015"/>
    </source>
</evidence>
<dbReference type="CDD" id="cd00090">
    <property type="entry name" value="HTH_ARSR"/>
    <property type="match status" value="1"/>
</dbReference>
<dbReference type="InterPro" id="IPR002577">
    <property type="entry name" value="HTH_HxlR"/>
</dbReference>
<feature type="domain" description="HTH hxlR-type" evidence="4">
    <location>
        <begin position="6"/>
        <end position="103"/>
    </location>
</feature>
<dbReference type="PANTHER" id="PTHR33204">
    <property type="entry name" value="TRANSCRIPTIONAL REGULATOR, MARR FAMILY"/>
    <property type="match status" value="1"/>
</dbReference>
<dbReference type="RefSeq" id="WP_144845975.1">
    <property type="nucleotide sequence ID" value="NZ_VNJI01000009.1"/>
</dbReference>
<dbReference type="Gene3D" id="1.10.10.10">
    <property type="entry name" value="Winged helix-like DNA-binding domain superfamily/Winged helix DNA-binding domain"/>
    <property type="match status" value="1"/>
</dbReference>
<proteinExistence type="predicted"/>
<keyword evidence="6" id="KW-1185">Reference proteome</keyword>
<dbReference type="EMBL" id="VNJI01000009">
    <property type="protein sequence ID" value="TVY10343.1"/>
    <property type="molecule type" value="Genomic_DNA"/>
</dbReference>
<dbReference type="GO" id="GO:0003677">
    <property type="term" value="F:DNA binding"/>
    <property type="evidence" value="ECO:0007669"/>
    <property type="project" value="UniProtKB-KW"/>
</dbReference>
<comment type="caution">
    <text evidence="5">The sequence shown here is derived from an EMBL/GenBank/DDBJ whole genome shotgun (WGS) entry which is preliminary data.</text>
</comment>
<keyword evidence="1" id="KW-0805">Transcription regulation</keyword>
<keyword evidence="3" id="KW-0804">Transcription</keyword>
<accession>A0A559KE03</accession>
<dbReference type="AlphaFoldDB" id="A0A559KE03"/>
<protein>
    <submittedName>
        <fullName evidence="5">Helix-turn-helix transcriptional regulator</fullName>
    </submittedName>
</protein>
<sequence>MGEQGCEITQTIQLLSKRWTIFLLDKLLVGPQRFSEIGCQLSISGRLLSERLKELEAVGLVKRTIYPEMPVRVEYALTDKGKAFKPILDEIKKWVEDWADPEQKSCCPGGAEHTECAEVLDTSKV</sequence>